<organism evidence="1 2">
    <name type="scientific">Pluteus cervinus</name>
    <dbReference type="NCBI Taxonomy" id="181527"/>
    <lineage>
        <taxon>Eukaryota</taxon>
        <taxon>Fungi</taxon>
        <taxon>Dikarya</taxon>
        <taxon>Basidiomycota</taxon>
        <taxon>Agaricomycotina</taxon>
        <taxon>Agaricomycetes</taxon>
        <taxon>Agaricomycetidae</taxon>
        <taxon>Agaricales</taxon>
        <taxon>Pluteineae</taxon>
        <taxon>Pluteaceae</taxon>
        <taxon>Pluteus</taxon>
    </lineage>
</organism>
<sequence length="124" mass="13865">MPCSSSYNRNPVGKNQYGDIPKANDEKLVKALTRYHREMMLTDNKKISLLLVAEYGIQMREVRKNYTGVAAENQDLTPNKSDQEDGDDGNDEIQFEQIRAVRQGLIPGEVKAGEALSSPSSIYT</sequence>
<accession>A0ACD3A8P3</accession>
<dbReference type="Proteomes" id="UP000308600">
    <property type="component" value="Unassembled WGS sequence"/>
</dbReference>
<gene>
    <name evidence="1" type="ORF">BDN72DRAFT_903789</name>
</gene>
<dbReference type="EMBL" id="ML208629">
    <property type="protein sequence ID" value="TFK61775.1"/>
    <property type="molecule type" value="Genomic_DNA"/>
</dbReference>
<evidence type="ECO:0000313" key="2">
    <source>
        <dbReference type="Proteomes" id="UP000308600"/>
    </source>
</evidence>
<proteinExistence type="predicted"/>
<reference evidence="1 2" key="1">
    <citation type="journal article" date="2019" name="Nat. Ecol. Evol.">
        <title>Megaphylogeny resolves global patterns of mushroom evolution.</title>
        <authorList>
            <person name="Varga T."/>
            <person name="Krizsan K."/>
            <person name="Foldi C."/>
            <person name="Dima B."/>
            <person name="Sanchez-Garcia M."/>
            <person name="Sanchez-Ramirez S."/>
            <person name="Szollosi G.J."/>
            <person name="Szarkandi J.G."/>
            <person name="Papp V."/>
            <person name="Albert L."/>
            <person name="Andreopoulos W."/>
            <person name="Angelini C."/>
            <person name="Antonin V."/>
            <person name="Barry K.W."/>
            <person name="Bougher N.L."/>
            <person name="Buchanan P."/>
            <person name="Buyck B."/>
            <person name="Bense V."/>
            <person name="Catcheside P."/>
            <person name="Chovatia M."/>
            <person name="Cooper J."/>
            <person name="Damon W."/>
            <person name="Desjardin D."/>
            <person name="Finy P."/>
            <person name="Geml J."/>
            <person name="Haridas S."/>
            <person name="Hughes K."/>
            <person name="Justo A."/>
            <person name="Karasinski D."/>
            <person name="Kautmanova I."/>
            <person name="Kiss B."/>
            <person name="Kocsube S."/>
            <person name="Kotiranta H."/>
            <person name="LaButti K.M."/>
            <person name="Lechner B.E."/>
            <person name="Liimatainen K."/>
            <person name="Lipzen A."/>
            <person name="Lukacs Z."/>
            <person name="Mihaltcheva S."/>
            <person name="Morgado L.N."/>
            <person name="Niskanen T."/>
            <person name="Noordeloos M.E."/>
            <person name="Ohm R.A."/>
            <person name="Ortiz-Santana B."/>
            <person name="Ovrebo C."/>
            <person name="Racz N."/>
            <person name="Riley R."/>
            <person name="Savchenko A."/>
            <person name="Shiryaev A."/>
            <person name="Soop K."/>
            <person name="Spirin V."/>
            <person name="Szebenyi C."/>
            <person name="Tomsovsky M."/>
            <person name="Tulloss R.E."/>
            <person name="Uehling J."/>
            <person name="Grigoriev I.V."/>
            <person name="Vagvolgyi C."/>
            <person name="Papp T."/>
            <person name="Martin F.M."/>
            <person name="Miettinen O."/>
            <person name="Hibbett D.S."/>
            <person name="Nagy L.G."/>
        </authorList>
    </citation>
    <scope>NUCLEOTIDE SEQUENCE [LARGE SCALE GENOMIC DNA]</scope>
    <source>
        <strain evidence="1 2">NL-1719</strain>
    </source>
</reference>
<evidence type="ECO:0000313" key="1">
    <source>
        <dbReference type="EMBL" id="TFK61775.1"/>
    </source>
</evidence>
<protein>
    <submittedName>
        <fullName evidence="1">Uncharacterized protein</fullName>
    </submittedName>
</protein>
<keyword evidence="2" id="KW-1185">Reference proteome</keyword>
<name>A0ACD3A8P3_9AGAR</name>